<evidence type="ECO:0000256" key="1">
    <source>
        <dbReference type="SAM" id="MobiDB-lite"/>
    </source>
</evidence>
<keyword evidence="3" id="KW-1185">Reference proteome</keyword>
<dbReference type="AlphaFoldDB" id="A0A0L6V3R3"/>
<sequence>MFLLQAAKKRKKQSLEDLSPLHKMVNPHLSPTGQPAIKYTNQFFKEQWSNQVDFQKSHTEAETKRHERLAAFFERERMLNQLRYCGIVN</sequence>
<name>A0A0L6V3R3_9BASI</name>
<reference evidence="2 3" key="1">
    <citation type="submission" date="2015-08" db="EMBL/GenBank/DDBJ databases">
        <title>Next Generation Sequencing and Analysis of the Genome of Puccinia sorghi L Schw, the Causal Agent of Maize Common Rust.</title>
        <authorList>
            <person name="Rochi L."/>
            <person name="Burguener G."/>
            <person name="Darino M."/>
            <person name="Turjanski A."/>
            <person name="Kreff E."/>
            <person name="Dieguez M.J."/>
            <person name="Sacco F."/>
        </authorList>
    </citation>
    <scope>NUCLEOTIDE SEQUENCE [LARGE SCALE GENOMIC DNA]</scope>
    <source>
        <strain evidence="2 3">RO10H11247</strain>
    </source>
</reference>
<accession>A0A0L6V3R3</accession>
<dbReference type="PANTHER" id="PTHR33096">
    <property type="entry name" value="CXC2 DOMAIN-CONTAINING PROTEIN"/>
    <property type="match status" value="1"/>
</dbReference>
<dbReference type="EMBL" id="LAVV01007607">
    <property type="protein sequence ID" value="KNZ55396.1"/>
    <property type="molecule type" value="Genomic_DNA"/>
</dbReference>
<evidence type="ECO:0000313" key="2">
    <source>
        <dbReference type="EMBL" id="KNZ55396.1"/>
    </source>
</evidence>
<gene>
    <name evidence="2" type="ORF">VP01_2695g4</name>
</gene>
<feature type="region of interest" description="Disordered" evidence="1">
    <location>
        <begin position="1"/>
        <end position="32"/>
    </location>
</feature>
<dbReference type="Proteomes" id="UP000037035">
    <property type="component" value="Unassembled WGS sequence"/>
</dbReference>
<protein>
    <submittedName>
        <fullName evidence="2">Uncharacterized protein</fullName>
    </submittedName>
</protein>
<evidence type="ECO:0000313" key="3">
    <source>
        <dbReference type="Proteomes" id="UP000037035"/>
    </source>
</evidence>
<dbReference type="PANTHER" id="PTHR33096:SF1">
    <property type="entry name" value="CXC1-LIKE CYSTEINE CLUSTER ASSOCIATED WITH KDZ TRANSPOSASES DOMAIN-CONTAINING PROTEIN"/>
    <property type="match status" value="1"/>
</dbReference>
<comment type="caution">
    <text evidence="2">The sequence shown here is derived from an EMBL/GenBank/DDBJ whole genome shotgun (WGS) entry which is preliminary data.</text>
</comment>
<dbReference type="STRING" id="27349.A0A0L6V3R3"/>
<organism evidence="2 3">
    <name type="scientific">Puccinia sorghi</name>
    <dbReference type="NCBI Taxonomy" id="27349"/>
    <lineage>
        <taxon>Eukaryota</taxon>
        <taxon>Fungi</taxon>
        <taxon>Dikarya</taxon>
        <taxon>Basidiomycota</taxon>
        <taxon>Pucciniomycotina</taxon>
        <taxon>Pucciniomycetes</taxon>
        <taxon>Pucciniales</taxon>
        <taxon>Pucciniaceae</taxon>
        <taxon>Puccinia</taxon>
    </lineage>
</organism>
<proteinExistence type="predicted"/>
<dbReference type="VEuPathDB" id="FungiDB:VP01_2695g4"/>